<evidence type="ECO:0000259" key="14">
    <source>
        <dbReference type="PROSITE" id="PS51384"/>
    </source>
</evidence>
<dbReference type="NCBIfam" id="NF001097">
    <property type="entry name" value="PRK00129.1"/>
    <property type="match status" value="1"/>
</dbReference>
<evidence type="ECO:0000256" key="3">
    <source>
        <dbReference type="ARBA" id="ARBA00004774"/>
    </source>
</evidence>
<comment type="catalytic activity">
    <reaction evidence="12">
        <text>hydrogen sulfide + 3 NADP(+) + 3 H2O = sulfite + 3 NADPH + 4 H(+)</text>
        <dbReference type="Rhea" id="RHEA:13801"/>
        <dbReference type="ChEBI" id="CHEBI:15377"/>
        <dbReference type="ChEBI" id="CHEBI:15378"/>
        <dbReference type="ChEBI" id="CHEBI:17359"/>
        <dbReference type="ChEBI" id="CHEBI:29919"/>
        <dbReference type="ChEBI" id="CHEBI:57783"/>
        <dbReference type="ChEBI" id="CHEBI:58349"/>
        <dbReference type="EC" id="1.8.1.2"/>
    </reaction>
</comment>
<evidence type="ECO:0000256" key="12">
    <source>
        <dbReference type="ARBA" id="ARBA00052219"/>
    </source>
</evidence>
<dbReference type="SUPFAM" id="SSF53271">
    <property type="entry name" value="PRTase-like"/>
    <property type="match status" value="1"/>
</dbReference>
<keyword evidence="10" id="KW-0249">Electron transport</keyword>
<evidence type="ECO:0000256" key="10">
    <source>
        <dbReference type="ARBA" id="ARBA00022982"/>
    </source>
</evidence>
<dbReference type="CDD" id="cd06223">
    <property type="entry name" value="PRTases_typeI"/>
    <property type="match status" value="1"/>
</dbReference>
<dbReference type="SUPFAM" id="SSF52922">
    <property type="entry name" value="TK C-terminal domain-like"/>
    <property type="match status" value="1"/>
</dbReference>
<evidence type="ECO:0000256" key="6">
    <source>
        <dbReference type="ARBA" id="ARBA00022630"/>
    </source>
</evidence>
<comment type="cofactor">
    <cofactor evidence="2">
        <name>FAD</name>
        <dbReference type="ChEBI" id="CHEBI:57692"/>
    </cofactor>
</comment>
<dbReference type="InterPro" id="IPR039261">
    <property type="entry name" value="FNR_nucleotide-bd"/>
</dbReference>
<evidence type="ECO:0000256" key="7">
    <source>
        <dbReference type="ARBA" id="ARBA00022643"/>
    </source>
</evidence>
<dbReference type="Gene3D" id="3.40.920.10">
    <property type="entry name" value="Pyruvate-ferredoxin oxidoreductase, PFOR, domain III"/>
    <property type="match status" value="1"/>
</dbReference>
<dbReference type="Gene3D" id="2.40.30.10">
    <property type="entry name" value="Translation factors"/>
    <property type="match status" value="1"/>
</dbReference>
<organism evidence="15 16">
    <name type="scientific">Sphagnurus paluster</name>
    <dbReference type="NCBI Taxonomy" id="117069"/>
    <lineage>
        <taxon>Eukaryota</taxon>
        <taxon>Fungi</taxon>
        <taxon>Dikarya</taxon>
        <taxon>Basidiomycota</taxon>
        <taxon>Agaricomycotina</taxon>
        <taxon>Agaricomycetes</taxon>
        <taxon>Agaricomycetidae</taxon>
        <taxon>Agaricales</taxon>
        <taxon>Tricholomatineae</taxon>
        <taxon>Lyophyllaceae</taxon>
        <taxon>Sphagnurus</taxon>
    </lineage>
</organism>
<dbReference type="GO" id="GO:0050660">
    <property type="term" value="F:flavin adenine dinucleotide binding"/>
    <property type="evidence" value="ECO:0007669"/>
    <property type="project" value="TreeGrafter"/>
</dbReference>
<dbReference type="PANTHER" id="PTHR19384">
    <property type="entry name" value="NITRIC OXIDE SYNTHASE-RELATED"/>
    <property type="match status" value="1"/>
</dbReference>
<evidence type="ECO:0000256" key="2">
    <source>
        <dbReference type="ARBA" id="ARBA00001974"/>
    </source>
</evidence>
<keyword evidence="7" id="KW-0288">FMN</keyword>
<dbReference type="CDD" id="cd06207">
    <property type="entry name" value="CyPoR_like"/>
    <property type="match status" value="1"/>
</dbReference>
<dbReference type="EMBL" id="JABCKI010005869">
    <property type="protein sequence ID" value="KAG5637008.1"/>
    <property type="molecule type" value="Genomic_DNA"/>
</dbReference>
<dbReference type="InterPro" id="IPR023173">
    <property type="entry name" value="NADPH_Cyt_P450_Rdtase_alpha"/>
</dbReference>
<dbReference type="Gene3D" id="1.20.990.10">
    <property type="entry name" value="NADPH-cytochrome p450 Reductase, Chain A, domain 3"/>
    <property type="match status" value="1"/>
</dbReference>
<dbReference type="Proteomes" id="UP000717328">
    <property type="component" value="Unassembled WGS sequence"/>
</dbReference>
<comment type="function">
    <text evidence="13">This enzyme catalyzes the 6-electron reduction of sulfite to sulfide. This is one of several activities required for the biosynthesis of L-cysteine from sulfate.</text>
</comment>
<dbReference type="Pfam" id="PF00175">
    <property type="entry name" value="NAD_binding_1"/>
    <property type="match status" value="1"/>
</dbReference>
<dbReference type="PROSITE" id="PS51384">
    <property type="entry name" value="FAD_FR"/>
    <property type="match status" value="1"/>
</dbReference>
<comment type="caution">
    <text evidence="15">The sequence shown here is derived from an EMBL/GenBank/DDBJ whole genome shotgun (WGS) entry which is preliminary data.</text>
</comment>
<dbReference type="InterPro" id="IPR029057">
    <property type="entry name" value="PRTase-like"/>
</dbReference>
<evidence type="ECO:0000256" key="11">
    <source>
        <dbReference type="ARBA" id="ARBA00023002"/>
    </source>
</evidence>
<dbReference type="SUPFAM" id="SSF63380">
    <property type="entry name" value="Riboflavin synthase domain-like"/>
    <property type="match status" value="1"/>
</dbReference>
<keyword evidence="16" id="KW-1185">Reference proteome</keyword>
<dbReference type="InterPro" id="IPR017938">
    <property type="entry name" value="Riboflavin_synthase-like_b-brl"/>
</dbReference>
<dbReference type="Pfam" id="PF14681">
    <property type="entry name" value="UPRTase"/>
    <property type="match status" value="1"/>
</dbReference>
<dbReference type="InterPro" id="IPR002869">
    <property type="entry name" value="Pyrv_flavodox_OxRed_cen"/>
</dbReference>
<dbReference type="PRINTS" id="PR00371">
    <property type="entry name" value="FPNCR"/>
</dbReference>
<dbReference type="InterPro" id="IPR001709">
    <property type="entry name" value="Flavoprot_Pyr_Nucl_cyt_Rdtase"/>
</dbReference>
<keyword evidence="6" id="KW-0285">Flavoprotein</keyword>
<evidence type="ECO:0000256" key="8">
    <source>
        <dbReference type="ARBA" id="ARBA00022827"/>
    </source>
</evidence>
<dbReference type="Pfam" id="PF00667">
    <property type="entry name" value="FAD_binding_1"/>
    <property type="match status" value="1"/>
</dbReference>
<dbReference type="Gene3D" id="3.40.50.970">
    <property type="match status" value="1"/>
</dbReference>
<protein>
    <recommendedName>
        <fullName evidence="4">assimilatory sulfite reductase (NADPH)</fullName>
        <ecNumber evidence="4">1.8.1.2</ecNumber>
    </recommendedName>
</protein>
<dbReference type="Gene3D" id="3.40.50.80">
    <property type="entry name" value="Nucleotide-binding domain of ferredoxin-NADP reductase (FNR) module"/>
    <property type="match status" value="1"/>
</dbReference>
<dbReference type="InterPro" id="IPR017927">
    <property type="entry name" value="FAD-bd_FR_type"/>
</dbReference>
<dbReference type="GO" id="GO:0004783">
    <property type="term" value="F:sulfite reductase (NADPH) activity"/>
    <property type="evidence" value="ECO:0007669"/>
    <property type="project" value="UniProtKB-EC"/>
</dbReference>
<dbReference type="InterPro" id="IPR029063">
    <property type="entry name" value="SAM-dependent_MTases_sf"/>
</dbReference>
<dbReference type="GO" id="GO:0010181">
    <property type="term" value="F:FMN binding"/>
    <property type="evidence" value="ECO:0007669"/>
    <property type="project" value="TreeGrafter"/>
</dbReference>
<comment type="pathway">
    <text evidence="3">Sulfur metabolism; hydrogen sulfide biosynthesis; hydrogen sulfide from sulfite (NADPH route): step 1/1.</text>
</comment>
<dbReference type="EC" id="1.8.1.2" evidence="4"/>
<gene>
    <name evidence="15" type="ORF">H0H81_006108</name>
</gene>
<reference evidence="15" key="1">
    <citation type="submission" date="2021-02" db="EMBL/GenBank/DDBJ databases">
        <authorList>
            <person name="Nieuwenhuis M."/>
            <person name="Van De Peppel L.J.J."/>
        </authorList>
    </citation>
    <scope>NUCLEOTIDE SEQUENCE</scope>
    <source>
        <strain evidence="15">D49</strain>
    </source>
</reference>
<dbReference type="InterPro" id="IPR003097">
    <property type="entry name" value="CysJ-like_FAD-binding"/>
</dbReference>
<reference evidence="15" key="2">
    <citation type="submission" date="2021-10" db="EMBL/GenBank/DDBJ databases">
        <title>Phylogenomics reveals ancestral predisposition of the termite-cultivated fungus Termitomyces towards a domesticated lifestyle.</title>
        <authorList>
            <person name="Auxier B."/>
            <person name="Grum-Grzhimaylo A."/>
            <person name="Cardenas M.E."/>
            <person name="Lodge J.D."/>
            <person name="Laessoe T."/>
            <person name="Pedersen O."/>
            <person name="Smith M.E."/>
            <person name="Kuyper T.W."/>
            <person name="Franco-Molano E.A."/>
            <person name="Baroni T.J."/>
            <person name="Aanen D.K."/>
        </authorList>
    </citation>
    <scope>NUCLEOTIDE SEQUENCE</scope>
    <source>
        <strain evidence="15">D49</strain>
    </source>
</reference>
<dbReference type="OrthoDB" id="1856718at2759"/>
<dbReference type="GO" id="GO:0005829">
    <property type="term" value="C:cytosol"/>
    <property type="evidence" value="ECO:0007669"/>
    <property type="project" value="TreeGrafter"/>
</dbReference>
<feature type="domain" description="FAD-binding FR-type" evidence="14">
    <location>
        <begin position="945"/>
        <end position="1180"/>
    </location>
</feature>
<dbReference type="InterPro" id="IPR001433">
    <property type="entry name" value="OxRdtase_FAD/NAD-bd"/>
</dbReference>
<name>A0A9P7FVE8_9AGAR</name>
<comment type="cofactor">
    <cofactor evidence="1">
        <name>FMN</name>
        <dbReference type="ChEBI" id="CHEBI:58210"/>
    </cofactor>
</comment>
<evidence type="ECO:0000256" key="9">
    <source>
        <dbReference type="ARBA" id="ARBA00022857"/>
    </source>
</evidence>
<proteinExistence type="predicted"/>
<evidence type="ECO:0000313" key="16">
    <source>
        <dbReference type="Proteomes" id="UP000717328"/>
    </source>
</evidence>
<evidence type="ECO:0000256" key="4">
    <source>
        <dbReference type="ARBA" id="ARBA00012604"/>
    </source>
</evidence>
<dbReference type="SUPFAM" id="SSF53323">
    <property type="entry name" value="Pyruvate-ferredoxin oxidoreductase, PFOR, domain III"/>
    <property type="match status" value="1"/>
</dbReference>
<accession>A0A9P7FVE8</accession>
<evidence type="ECO:0000313" key="15">
    <source>
        <dbReference type="EMBL" id="KAG5637008.1"/>
    </source>
</evidence>
<keyword evidence="8" id="KW-0274">FAD</keyword>
<dbReference type="SUPFAM" id="SSF52343">
    <property type="entry name" value="Ferredoxin reductase-like, C-terminal NADP-linked domain"/>
    <property type="match status" value="1"/>
</dbReference>
<dbReference type="InterPro" id="IPR000836">
    <property type="entry name" value="PRTase_dom"/>
</dbReference>
<evidence type="ECO:0000256" key="1">
    <source>
        <dbReference type="ARBA" id="ARBA00001917"/>
    </source>
</evidence>
<evidence type="ECO:0000256" key="13">
    <source>
        <dbReference type="ARBA" id="ARBA00059320"/>
    </source>
</evidence>
<dbReference type="Gene3D" id="3.40.50.2020">
    <property type="match status" value="1"/>
</dbReference>
<dbReference type="PANTHER" id="PTHR19384:SF109">
    <property type="entry name" value="SULFITE REDUCTASE [NADPH] FLAVOPROTEIN COMPONENT"/>
    <property type="match status" value="1"/>
</dbReference>
<keyword evidence="11" id="KW-0560">Oxidoreductase</keyword>
<sequence length="1334" mass="144827">MDEFQSLVGSIGFRLKSKDDSNTHFTLFDFKKISRQAKGEKEWEKILGRAVMLKPCEYKLMSDTKINVLSHPIVNAELSKLRQTTTGPKEFREGIHQISLILAIEATRTLEETKFHGETPVGPFTGTLIKPRIGLTPILRAGLGMTDALLTLFPNAPVYHLGLFREKVTLQPVEYYSKLPPSPPVDEVFLLDPLIATGGTACAALAMIVDWGIPVNKVKLLCVLASQEGLSHVQAEYPDLEIWVAGIDEKLTPEGIISPGLGDTVLTTVMTVAKTSGASTPFSTTSTLSSPPSPVLKSSLDSLDQDIYYNTNVNASSIVEFTASRQKSSSTVYIYDLAEQVGFGTLTKQWTKTESGTASVVDLQTRAGAGLGLVGRLSEGTSQDTVKGAVLTAYTTPSGLSMMAPSLSHLPPATPTSRLVIQVPALITVGENASLSPSLAPLASAWHILPQDIVILLSATPQQTVDFAALSYKLAHYHVIHIFDQHSSSRETGHSIAPLSDKGVVESATVVDLINNAEYKFFDLQGDTQAHTAIIILNGPLALAAAAIANETTGLAVVIINVLRPWDEAALRSSLPQSVVTVHVMDDVPNASNQGSLYLDVFGALFENGTGVSVHGHRLTPSKTDVYLNKENAFRSFIGSIAPTVQDNTASIHSSTLKRVLLLSSPQSPLAALARVTENLFASSKGVSVRSLVDYDVFSKPGGIVANRLLLSSKAEATDFLPFTIPLPLGVESTGNVDFLAILDQSLLKSHCVMQYAKRGSPVLVVTSWSPDELLANISSDVVSLIEERELRFFTINAKEIASSFMGATEPATDLIQVLVAHLAFVRLYLASVATELNVLNVVQAALGKNFESISLNKISTQVWAGLKEIEFTQPLAEGSPLRNFEFNAIAVETDHGETIVNGARLASWHDAAKHFIFPAAFTPPSEPSSEAFPPNPALRPEIPDRTFLVTCSVNRRLTPLEYDRNVFHLEFDTTGTGLKYAIGEALGVHGWNDEKEVINFCDWYGVDPDRLVTIPVVAGESKTHTRTILQALQQQINLFGHPPKSFYTDLAAFATSSVDRHALLFIGSPEGSATYKKLSEKDTVTFADILAKYPSARPGIEKLCELIGDIKPRHYSIASAQSVVGNRVDLLVVTVEWATPSDVRPGVPRYGQCTRYLAGLRVGQKVTVSIKPSVMKLPPNPKQPIIMAGLGTGAAPFRAFLQHFALLASQGQEIAPVYYYFGSRHQSSEYLYGEEIEAFVLDGVITRAGLAFSRDGAKKVYIQHKMLEDSEALANMLHDQEGVFYLCGPTWPVPDVYEALVNALVKYKGSDPIKAGEYLESLKEEERYVLEVY</sequence>
<dbReference type="FunFam" id="1.20.990.10:FF:000010">
    <property type="entry name" value="Sulfite reductase [NADPH] flavoprotein component"/>
    <property type="match status" value="1"/>
</dbReference>
<evidence type="ECO:0000256" key="5">
    <source>
        <dbReference type="ARBA" id="ARBA00022448"/>
    </source>
</evidence>
<keyword evidence="5" id="KW-0813">Transport</keyword>
<keyword evidence="9" id="KW-0521">NADP</keyword>
<dbReference type="InterPro" id="IPR009014">
    <property type="entry name" value="Transketo_C/PFOR_II"/>
</dbReference>
<dbReference type="Gene3D" id="3.40.50.150">
    <property type="entry name" value="Vaccinia Virus protein VP39"/>
    <property type="match status" value="1"/>
</dbReference>